<comment type="caution">
    <text evidence="1">The sequence shown here is derived from an EMBL/GenBank/DDBJ whole genome shotgun (WGS) entry which is preliminary data.</text>
</comment>
<keyword evidence="2" id="KW-1185">Reference proteome</keyword>
<dbReference type="Proteomes" id="UP001390669">
    <property type="component" value="Unassembled WGS sequence"/>
</dbReference>
<protein>
    <submittedName>
        <fullName evidence="1">HAD domain-containing protein</fullName>
    </submittedName>
</protein>
<evidence type="ECO:0000313" key="2">
    <source>
        <dbReference type="Proteomes" id="UP001390669"/>
    </source>
</evidence>
<evidence type="ECO:0000313" key="1">
    <source>
        <dbReference type="EMBL" id="MEM5448879.1"/>
    </source>
</evidence>
<name>A0ABU9SBZ6_9BURK</name>
<dbReference type="RefSeq" id="WP_406952455.1">
    <property type="nucleotide sequence ID" value="NZ_JAYMRW010000006.1"/>
</dbReference>
<gene>
    <name evidence="1" type="ORF">VSR33_15455</name>
</gene>
<accession>A0ABU9SBZ6</accession>
<proteinExistence type="predicted"/>
<dbReference type="EMBL" id="JAYMRW010000006">
    <property type="protein sequence ID" value="MEM5448879.1"/>
    <property type="molecule type" value="Genomic_DNA"/>
</dbReference>
<sequence>MAHPLLYLGLDGVVLARRSLTRIPLYQLENPHIEQLPLLEPLTLIAEHYDFHVVLNDWLVADLGYRTVLSLLPAPIVRKTIGATMRGNRAHRRHVSVTRKDLLRADIGRRNPLRFLIVDARASAIPFEHKHQAMLIDERAQESPSRSVEVILQLLFSDFNYMD</sequence>
<reference evidence="1 2" key="1">
    <citation type="submission" date="2024-01" db="EMBL/GenBank/DDBJ databases">
        <title>The diversity of rhizobia nodulating Mimosa spp. in eleven states of Brazil covering several biomes is determined by host plant, location, and edaphic factors.</title>
        <authorList>
            <person name="Rouws L."/>
            <person name="Barauna A."/>
            <person name="Beukes C."/>
            <person name="De Faria S.M."/>
            <person name="Gross E."/>
            <person name="Dos Reis Junior F.B."/>
            <person name="Simon M."/>
            <person name="Maluk M."/>
            <person name="Odee D.W."/>
            <person name="Kenicer G."/>
            <person name="Young J.P.W."/>
            <person name="Reis V.M."/>
            <person name="Zilli J."/>
            <person name="James E.K."/>
        </authorList>
    </citation>
    <scope>NUCLEOTIDE SEQUENCE [LARGE SCALE GENOMIC DNA]</scope>
    <source>
        <strain evidence="1 2">JPY164</strain>
    </source>
</reference>
<organism evidence="1 2">
    <name type="scientific">Paraburkholderia guartelaensis</name>
    <dbReference type="NCBI Taxonomy" id="2546446"/>
    <lineage>
        <taxon>Bacteria</taxon>
        <taxon>Pseudomonadati</taxon>
        <taxon>Pseudomonadota</taxon>
        <taxon>Betaproteobacteria</taxon>
        <taxon>Burkholderiales</taxon>
        <taxon>Burkholderiaceae</taxon>
        <taxon>Paraburkholderia</taxon>
    </lineage>
</organism>